<comment type="subcellular location">
    <subcellularLocation>
        <location evidence="1">Membrane</location>
        <topology evidence="1">Single-pass membrane protein</topology>
    </subcellularLocation>
</comment>
<dbReference type="CTD" id="388849"/>
<dbReference type="GeneTree" id="ENSGT00940000153380"/>
<feature type="compositionally biased region" description="Basic and acidic residues" evidence="7">
    <location>
        <begin position="76"/>
        <end position="90"/>
    </location>
</feature>
<evidence type="ECO:0000256" key="3">
    <source>
        <dbReference type="ARBA" id="ARBA00022989"/>
    </source>
</evidence>
<dbReference type="Bgee" id="ENSCJAG00000033357">
    <property type="expression patterns" value="Expressed in frontal cortex and 2 other cell types or tissues"/>
</dbReference>
<keyword evidence="4 6" id="KW-0175">Coiled coil</keyword>
<dbReference type="PANTHER" id="PTHR22422:SF6">
    <property type="entry name" value="COILED-COIL DOMAIN-CONTAINING PROTEIN 188"/>
    <property type="match status" value="1"/>
</dbReference>
<evidence type="ECO:0000256" key="5">
    <source>
        <dbReference type="ARBA" id="ARBA00023136"/>
    </source>
</evidence>
<feature type="compositionally biased region" description="Polar residues" evidence="7">
    <location>
        <begin position="104"/>
        <end position="115"/>
    </location>
</feature>
<gene>
    <name evidence="8" type="primary">CCDC188</name>
</gene>
<dbReference type="eggNOG" id="ENOG502TF5Y">
    <property type="taxonomic scope" value="Eukaryota"/>
</dbReference>
<evidence type="ECO:0000313" key="8">
    <source>
        <dbReference type="Ensembl" id="ENSCJAP00000043760.2"/>
    </source>
</evidence>
<dbReference type="PANTHER" id="PTHR22422">
    <property type="entry name" value="TRANSMEMBRANE AND COILED-COIL DOMAIN-CONTAINING PROTEIN 5B-RELATED"/>
    <property type="match status" value="1"/>
</dbReference>
<keyword evidence="2" id="KW-0812">Transmembrane</keyword>
<dbReference type="OMA" id="AGWPCLG"/>
<feature type="region of interest" description="Disordered" evidence="7">
    <location>
        <begin position="1"/>
        <end position="136"/>
    </location>
</feature>
<reference evidence="8" key="1">
    <citation type="submission" date="2009-03" db="EMBL/GenBank/DDBJ databases">
        <authorList>
            <person name="Warren W."/>
            <person name="Ye L."/>
            <person name="Minx P."/>
            <person name="Worley K."/>
            <person name="Gibbs R."/>
            <person name="Wilson R.K."/>
        </authorList>
    </citation>
    <scope>NUCLEOTIDE SEQUENCE [LARGE SCALE GENOMIC DNA]</scope>
</reference>
<sequence length="396" mass="43158">MQGLKTLGPGGHPHPQCPPAPAPASSSHGGCLEQPCLGPISSAHLVQSQRPFPVPETEGRGPRVEGETPRTFLSSEEQRMRDLEGPRQGDLEAGLRWARPLHPGTNQGASRQVGSTGLGPRPCPCPPLSPEGGALASPRAALSQLQCGPLGSTEQSFLQLEQENHSLKRQNQDLQKQLGALLGPGKQFLPLCPEHSGCTSLAWTPEPASKQPLGDRVPLQLLRQGLCQGQEAFVQQSQKELQQIRLCFERKKTVITEVWDSVAEVHTALNNQATGLLNLKKDIRDVLDQMEDIQLEILGERAQCRTQARKEQQMASMAKGRPKLLSSKGLAGQLWLLTLRLLLGALLVWTSAYVYVVNPTPFEGLVPPLLSRATVWKLRALLGPFLHLEVDGFLPF</sequence>
<reference evidence="8" key="3">
    <citation type="submission" date="2025-09" db="UniProtKB">
        <authorList>
            <consortium name="Ensembl"/>
        </authorList>
    </citation>
    <scope>IDENTIFICATION</scope>
</reference>
<keyword evidence="5" id="KW-0472">Membrane</keyword>
<dbReference type="KEGG" id="cjc:100896963"/>
<dbReference type="InParanoid" id="F7IRH3"/>
<keyword evidence="3" id="KW-1133">Transmembrane helix</keyword>
<evidence type="ECO:0000256" key="1">
    <source>
        <dbReference type="ARBA" id="ARBA00004167"/>
    </source>
</evidence>
<dbReference type="AlphaFoldDB" id="F7IRH3"/>
<name>F7IRH3_CALJA</name>
<organism evidence="8 9">
    <name type="scientific">Callithrix jacchus</name>
    <name type="common">White-tufted-ear marmoset</name>
    <name type="synonym">Simia Jacchus</name>
    <dbReference type="NCBI Taxonomy" id="9483"/>
    <lineage>
        <taxon>Eukaryota</taxon>
        <taxon>Metazoa</taxon>
        <taxon>Chordata</taxon>
        <taxon>Craniata</taxon>
        <taxon>Vertebrata</taxon>
        <taxon>Euteleostomi</taxon>
        <taxon>Mammalia</taxon>
        <taxon>Eutheria</taxon>
        <taxon>Euarchontoglires</taxon>
        <taxon>Primates</taxon>
        <taxon>Haplorrhini</taxon>
        <taxon>Platyrrhini</taxon>
        <taxon>Cebidae</taxon>
        <taxon>Callitrichinae</taxon>
        <taxon>Callithrix</taxon>
        <taxon>Callithrix</taxon>
    </lineage>
</organism>
<dbReference type="GO" id="GO:0016020">
    <property type="term" value="C:membrane"/>
    <property type="evidence" value="ECO:0007669"/>
    <property type="project" value="UniProtKB-SubCell"/>
</dbReference>
<keyword evidence="9" id="KW-1185">Reference proteome</keyword>
<evidence type="ECO:0000256" key="4">
    <source>
        <dbReference type="ARBA" id="ARBA00023054"/>
    </source>
</evidence>
<dbReference type="Ensembl" id="ENSCJAT00000061543.3">
    <property type="protein sequence ID" value="ENSCJAP00000043760.2"/>
    <property type="gene ID" value="ENSCJAG00000033357.3"/>
</dbReference>
<dbReference type="HOGENOM" id="CLU_036049_0_0_1"/>
<dbReference type="GeneID" id="100896963"/>
<protein>
    <submittedName>
        <fullName evidence="8">Coiled-coil domain containing 188</fullName>
    </submittedName>
</protein>
<dbReference type="Proteomes" id="UP000008225">
    <property type="component" value="Chromosome 1"/>
</dbReference>
<evidence type="ECO:0000313" key="9">
    <source>
        <dbReference type="Proteomes" id="UP000008225"/>
    </source>
</evidence>
<dbReference type="InterPro" id="IPR026617">
    <property type="entry name" value="SMCO2/5"/>
</dbReference>
<dbReference type="RefSeq" id="XP_017833592.2">
    <property type="nucleotide sequence ID" value="XM_017978103.3"/>
</dbReference>
<evidence type="ECO:0000256" key="7">
    <source>
        <dbReference type="SAM" id="MobiDB-lite"/>
    </source>
</evidence>
<evidence type="ECO:0000256" key="6">
    <source>
        <dbReference type="SAM" id="Coils"/>
    </source>
</evidence>
<feature type="coiled-coil region" evidence="6">
    <location>
        <begin position="150"/>
        <end position="177"/>
    </location>
</feature>
<evidence type="ECO:0000256" key="2">
    <source>
        <dbReference type="ARBA" id="ARBA00022692"/>
    </source>
</evidence>
<reference evidence="8" key="2">
    <citation type="submission" date="2025-08" db="UniProtKB">
        <authorList>
            <consortium name="Ensembl"/>
        </authorList>
    </citation>
    <scope>IDENTIFICATION</scope>
</reference>
<accession>F7IRH3</accession>
<proteinExistence type="predicted"/>
<feature type="compositionally biased region" description="Basic and acidic residues" evidence="7">
    <location>
        <begin position="57"/>
        <end position="68"/>
    </location>
</feature>